<dbReference type="EMBL" id="NIDN02000038">
    <property type="protein sequence ID" value="RLL99120.1"/>
    <property type="molecule type" value="Genomic_DNA"/>
</dbReference>
<protein>
    <submittedName>
        <fullName evidence="2">Uncharacterized protein</fullName>
    </submittedName>
</protein>
<keyword evidence="1" id="KW-0732">Signal</keyword>
<reference evidence="2 3" key="1">
    <citation type="submission" date="2018-08" db="EMBL/GenBank/DDBJ databases">
        <title>Draft genome sequences of two Aspergillus turcosus clinical strains isolated from bronchoalveolar lavage fluid: one azole-susceptible and the other azole-resistant.</title>
        <authorList>
            <person name="Parent-Michaud M."/>
            <person name="Dufresne P.J."/>
            <person name="Fournier E."/>
            <person name="Martineau C."/>
            <person name="Moreira S."/>
            <person name="Perkins V."/>
            <person name="De Repentigny L."/>
            <person name="Dufresne S.F."/>
        </authorList>
    </citation>
    <scope>NUCLEOTIDE SEQUENCE [LARGE SCALE GENOMIC DNA]</scope>
    <source>
        <strain evidence="2">HMR AF 1038</strain>
    </source>
</reference>
<evidence type="ECO:0000256" key="1">
    <source>
        <dbReference type="SAM" id="SignalP"/>
    </source>
</evidence>
<evidence type="ECO:0000313" key="2">
    <source>
        <dbReference type="EMBL" id="RLL99120.1"/>
    </source>
</evidence>
<comment type="caution">
    <text evidence="2">The sequence shown here is derived from an EMBL/GenBank/DDBJ whole genome shotgun (WGS) entry which is preliminary data.</text>
</comment>
<keyword evidence="3" id="KW-1185">Reference proteome</keyword>
<proteinExistence type="predicted"/>
<dbReference type="STRING" id="1245748.A0A229YPG5"/>
<name>A0A229YPG5_9EURO</name>
<feature type="signal peptide" evidence="1">
    <location>
        <begin position="1"/>
        <end position="21"/>
    </location>
</feature>
<dbReference type="AlphaFoldDB" id="A0A229YPG5"/>
<dbReference type="OrthoDB" id="3660917at2759"/>
<evidence type="ECO:0000313" key="3">
    <source>
        <dbReference type="Proteomes" id="UP000215289"/>
    </source>
</evidence>
<organism evidence="2 3">
    <name type="scientific">Aspergillus turcosus</name>
    <dbReference type="NCBI Taxonomy" id="1245748"/>
    <lineage>
        <taxon>Eukaryota</taxon>
        <taxon>Fungi</taxon>
        <taxon>Dikarya</taxon>
        <taxon>Ascomycota</taxon>
        <taxon>Pezizomycotina</taxon>
        <taxon>Eurotiomycetes</taxon>
        <taxon>Eurotiomycetidae</taxon>
        <taxon>Eurotiales</taxon>
        <taxon>Aspergillaceae</taxon>
        <taxon>Aspergillus</taxon>
        <taxon>Aspergillus subgen. Fumigati</taxon>
    </lineage>
</organism>
<sequence length="197" mass="22039">MRLMGLLVSVRILLIAGFAAAVLRPQAPQLDPSADHPYQQEAPIDPLGALELDLQGFVHVADDGIARSYRPDGTVLDYAPLTNEQLLQLIPMYDDEAAQKHLKEVWKGVNGYDVVDMKQIFEPRADLLPLEFSHPDVWAAELAELTPIDLNPATEALEGRQLYCRGKRCTTSGACRYMGCHRCGYFDSMNPRWKICI</sequence>
<dbReference type="Proteomes" id="UP000215289">
    <property type="component" value="Unassembled WGS sequence"/>
</dbReference>
<accession>A0A229YPG5</accession>
<feature type="chain" id="PRO_5011911805" evidence="1">
    <location>
        <begin position="22"/>
        <end position="197"/>
    </location>
</feature>
<gene>
    <name evidence="2" type="ORF">CFD26_105706</name>
</gene>